<keyword evidence="2" id="KW-0472">Membrane</keyword>
<feature type="transmembrane region" description="Helical" evidence="2">
    <location>
        <begin position="6"/>
        <end position="26"/>
    </location>
</feature>
<gene>
    <name evidence="4" type="ORF">DFI_13365</name>
</gene>
<feature type="transmembrane region" description="Helical" evidence="2">
    <location>
        <begin position="67"/>
        <end position="88"/>
    </location>
</feature>
<dbReference type="Proteomes" id="UP000259030">
    <property type="component" value="Chromosome"/>
</dbReference>
<dbReference type="EMBL" id="CP021081">
    <property type="protein sequence ID" value="ASN81851.1"/>
    <property type="molecule type" value="Genomic_DNA"/>
</dbReference>
<dbReference type="STRING" id="317577.GCA_000419625_01249"/>
<dbReference type="PROSITE" id="PS50011">
    <property type="entry name" value="PROTEIN_KINASE_DOM"/>
    <property type="match status" value="1"/>
</dbReference>
<dbReference type="GO" id="GO:0004672">
    <property type="term" value="F:protein kinase activity"/>
    <property type="evidence" value="ECO:0007669"/>
    <property type="project" value="InterPro"/>
</dbReference>
<protein>
    <recommendedName>
        <fullName evidence="3">Protein kinase domain-containing protein</fullName>
    </recommendedName>
</protein>
<evidence type="ECO:0000259" key="3">
    <source>
        <dbReference type="PROSITE" id="PS50011"/>
    </source>
</evidence>
<dbReference type="PANTHER" id="PTHR10566:SF113">
    <property type="entry name" value="PROTEIN ACTIVITY OF BC1 COMPLEX KINASE 7, CHLOROPLASTIC"/>
    <property type="match status" value="1"/>
</dbReference>
<dbReference type="KEGG" id="dfc:DFI_13365"/>
<feature type="transmembrane region" description="Helical" evidence="2">
    <location>
        <begin position="620"/>
        <end position="644"/>
    </location>
</feature>
<evidence type="ECO:0000313" key="5">
    <source>
        <dbReference type="Proteomes" id="UP000259030"/>
    </source>
</evidence>
<dbReference type="AlphaFoldDB" id="A0A221SZ11"/>
<comment type="similarity">
    <text evidence="1">Belongs to the protein kinase superfamily. ADCK protein kinase family.</text>
</comment>
<feature type="domain" description="Protein kinase" evidence="3">
    <location>
        <begin position="213"/>
        <end position="547"/>
    </location>
</feature>
<dbReference type="SUPFAM" id="SSF56112">
    <property type="entry name" value="Protein kinase-like (PK-like)"/>
    <property type="match status" value="1"/>
</dbReference>
<dbReference type="InterPro" id="IPR000719">
    <property type="entry name" value="Prot_kinase_dom"/>
</dbReference>
<keyword evidence="5" id="KW-1185">Reference proteome</keyword>
<reference evidence="4 5" key="1">
    <citation type="submission" date="2017-05" db="EMBL/GenBank/DDBJ databases">
        <title>The complete genome sequence of Deinococcus ficus isolated from the rhizosphere of the Ficus religiosa L. in Taiwan.</title>
        <authorList>
            <person name="Wu K.-M."/>
            <person name="Liao T.-L."/>
            <person name="Liu Y.-M."/>
            <person name="Young C.-C."/>
            <person name="Tsai S.-F."/>
        </authorList>
    </citation>
    <scope>NUCLEOTIDE SEQUENCE [LARGE SCALE GENOMIC DNA]</scope>
    <source>
        <strain evidence="4 5">CC-FR2-10</strain>
    </source>
</reference>
<evidence type="ECO:0000256" key="2">
    <source>
        <dbReference type="SAM" id="Phobius"/>
    </source>
</evidence>
<feature type="transmembrane region" description="Helical" evidence="2">
    <location>
        <begin position="589"/>
        <end position="608"/>
    </location>
</feature>
<organism evidence="4 5">
    <name type="scientific">Deinococcus ficus</name>
    <dbReference type="NCBI Taxonomy" id="317577"/>
    <lineage>
        <taxon>Bacteria</taxon>
        <taxon>Thermotogati</taxon>
        <taxon>Deinococcota</taxon>
        <taxon>Deinococci</taxon>
        <taxon>Deinococcales</taxon>
        <taxon>Deinococcaceae</taxon>
        <taxon>Deinococcus</taxon>
    </lineage>
</organism>
<dbReference type="Pfam" id="PF03109">
    <property type="entry name" value="ABC1"/>
    <property type="match status" value="1"/>
</dbReference>
<dbReference type="InterPro" id="IPR011009">
    <property type="entry name" value="Kinase-like_dom_sf"/>
</dbReference>
<evidence type="ECO:0000256" key="1">
    <source>
        <dbReference type="ARBA" id="ARBA00009670"/>
    </source>
</evidence>
<keyword evidence="2" id="KW-0812">Transmembrane</keyword>
<dbReference type="InterPro" id="IPR004147">
    <property type="entry name" value="ABC1_dom"/>
</dbReference>
<dbReference type="CDD" id="cd05121">
    <property type="entry name" value="ABC1_ADCK3-like"/>
    <property type="match status" value="1"/>
</dbReference>
<sequence length="649" mass="71161">MMVEVGSLLLMLGGLLLVLLLVRAVVGRFIGLDIGSGRVLLALLFGALIGAVFQTEVRWEGPGTSPWWQFALLSVFTLLFLLISELLVPQGSVPPVMGWGAALRRTWVQSQRSAQIMRILMRRGLNPLSPGTRRAFLAGSRRQARDLRLALEESGVTFVKLGQVLSTRTDLLPPVYTQELAQLQQQVAPAPWPDVKAVLEDELGGPLETVFGRFEPVPLASASVAQVHRAELRSGHPVVVKVQRPGIQEVLAQDLEIAERLGHTLQTRTDWGRDMGAAQLAQSFADALREELDFTLEAQNLADMAAALRTHPEGSRMRVPAVEPSLSSSRVLVMEELRGRTLSDPALLAALSATDRRMLARRIFDSLLTQITVNGVFHGDPHPGNIMVLEDGTLALVDCGSVGRIDQGIQTALQKLILSVEYADTQGFMDALFETLGRPEGLNEVPLRRALGQFMMTQLRSEGPVDIGLFNELIRVITAHGLQVPGELATALRALGVIQGTLALLDPDFDLIAEARQIASRQLQEEFQPENLRRTLEQELVTVLPMLRRLPRHVDQIAQSLEDGRLSVQVRMFADPRDRVVVWQIMNQVLLTLLGTVLGIIAVLLVTSDEGPALTASFTLLQVIGYAAGLLSAILIFRVLVVIFKRDAE</sequence>
<dbReference type="RefSeq" id="WP_027464187.1">
    <property type="nucleotide sequence ID" value="NZ_CP021081.1"/>
</dbReference>
<proteinExistence type="inferred from homology"/>
<dbReference type="GO" id="GO:0005524">
    <property type="term" value="F:ATP binding"/>
    <property type="evidence" value="ECO:0007669"/>
    <property type="project" value="InterPro"/>
</dbReference>
<feature type="transmembrane region" description="Helical" evidence="2">
    <location>
        <begin position="38"/>
        <end position="55"/>
    </location>
</feature>
<keyword evidence="2" id="KW-1133">Transmembrane helix</keyword>
<dbReference type="PANTHER" id="PTHR10566">
    <property type="entry name" value="CHAPERONE-ACTIVITY OF BC1 COMPLEX CABC1 -RELATED"/>
    <property type="match status" value="1"/>
</dbReference>
<evidence type="ECO:0000313" key="4">
    <source>
        <dbReference type="EMBL" id="ASN81851.1"/>
    </source>
</evidence>
<accession>A0A221SZ11</accession>
<dbReference type="InterPro" id="IPR050154">
    <property type="entry name" value="UbiB_kinase"/>
</dbReference>
<name>A0A221SZ11_9DEIO</name>